<dbReference type="RefSeq" id="WP_219081816.1">
    <property type="nucleotide sequence ID" value="NZ_CP079216.1"/>
</dbReference>
<reference evidence="1 2" key="1">
    <citation type="submission" date="2021-07" db="EMBL/GenBank/DDBJ databases">
        <title>complete genome sequencing of Tessaracoccus sp.J1M15.</title>
        <authorList>
            <person name="Bae J.-W."/>
            <person name="Kim D.-y."/>
        </authorList>
    </citation>
    <scope>NUCLEOTIDE SEQUENCE [LARGE SCALE GENOMIC DNA]</scope>
    <source>
        <strain evidence="1 2">J1M15</strain>
    </source>
</reference>
<accession>A0ABX8SJ55</accession>
<dbReference type="EMBL" id="CP079216">
    <property type="protein sequence ID" value="QXT62695.1"/>
    <property type="molecule type" value="Genomic_DNA"/>
</dbReference>
<proteinExistence type="predicted"/>
<evidence type="ECO:0000313" key="1">
    <source>
        <dbReference type="EMBL" id="QXT62695.1"/>
    </source>
</evidence>
<organism evidence="1 2">
    <name type="scientific">Tessaracoccus palaemonis</name>
    <dbReference type="NCBI Taxonomy" id="2829499"/>
    <lineage>
        <taxon>Bacteria</taxon>
        <taxon>Bacillati</taxon>
        <taxon>Actinomycetota</taxon>
        <taxon>Actinomycetes</taxon>
        <taxon>Propionibacteriales</taxon>
        <taxon>Propionibacteriaceae</taxon>
        <taxon>Tessaracoccus</taxon>
    </lineage>
</organism>
<gene>
    <name evidence="1" type="ORF">KDB89_13320</name>
</gene>
<keyword evidence="2" id="KW-1185">Reference proteome</keyword>
<dbReference type="Proteomes" id="UP000824504">
    <property type="component" value="Chromosome"/>
</dbReference>
<evidence type="ECO:0000313" key="2">
    <source>
        <dbReference type="Proteomes" id="UP000824504"/>
    </source>
</evidence>
<name>A0ABX8SJ55_9ACTN</name>
<protein>
    <submittedName>
        <fullName evidence="1">Uncharacterized protein</fullName>
    </submittedName>
</protein>
<sequence length="134" mass="14645">MSVAGLTGGIQEWRRNLNDEDRVTIQRELVRLQVKTLAQPNSGRFINCKNAAGRTVLKIYPDRIAFAPGCAETEKMATEGLPLSAFAVKEREKAAKVAARPKTKAALEIQVESPGVCQTCFLQLPVNGRCACDE</sequence>